<dbReference type="SUPFAM" id="SSF49842">
    <property type="entry name" value="TNF-like"/>
    <property type="match status" value="1"/>
</dbReference>
<accession>A0A423U0H4</accession>
<feature type="region of interest" description="Disordered" evidence="4">
    <location>
        <begin position="52"/>
        <end position="171"/>
    </location>
</feature>
<dbReference type="PANTHER" id="PTHR24019:SF5">
    <property type="entry name" value="ADIPOLIN"/>
    <property type="match status" value="1"/>
</dbReference>
<reference evidence="5 6" key="1">
    <citation type="submission" date="2018-04" db="EMBL/GenBank/DDBJ databases">
        <authorList>
            <person name="Zhang X."/>
            <person name="Yuan J."/>
            <person name="Li F."/>
            <person name="Xiang J."/>
        </authorList>
    </citation>
    <scope>NUCLEOTIDE SEQUENCE [LARGE SCALE GENOMIC DNA]</scope>
    <source>
        <tissue evidence="5">Muscle</tissue>
    </source>
</reference>
<evidence type="ECO:0000256" key="4">
    <source>
        <dbReference type="SAM" id="MobiDB-lite"/>
    </source>
</evidence>
<feature type="compositionally biased region" description="Low complexity" evidence="4">
    <location>
        <begin position="52"/>
        <end position="71"/>
    </location>
</feature>
<organism evidence="5 6">
    <name type="scientific">Penaeus vannamei</name>
    <name type="common">Whiteleg shrimp</name>
    <name type="synonym">Litopenaeus vannamei</name>
    <dbReference type="NCBI Taxonomy" id="6689"/>
    <lineage>
        <taxon>Eukaryota</taxon>
        <taxon>Metazoa</taxon>
        <taxon>Ecdysozoa</taxon>
        <taxon>Arthropoda</taxon>
        <taxon>Crustacea</taxon>
        <taxon>Multicrustacea</taxon>
        <taxon>Malacostraca</taxon>
        <taxon>Eumalacostraca</taxon>
        <taxon>Eucarida</taxon>
        <taxon>Decapoda</taxon>
        <taxon>Dendrobranchiata</taxon>
        <taxon>Penaeoidea</taxon>
        <taxon>Penaeidae</taxon>
        <taxon>Penaeus</taxon>
    </lineage>
</organism>
<dbReference type="PANTHER" id="PTHR24019">
    <property type="entry name" value="ADIPOLIN"/>
    <property type="match status" value="1"/>
</dbReference>
<dbReference type="Gene3D" id="1.20.5.320">
    <property type="entry name" value="6-Phosphogluconate Dehydrogenase, domain 3"/>
    <property type="match status" value="1"/>
</dbReference>
<keyword evidence="6" id="KW-1185">Reference proteome</keyword>
<dbReference type="EMBL" id="QCYY01000857">
    <property type="protein sequence ID" value="ROT82219.1"/>
    <property type="molecule type" value="Genomic_DNA"/>
</dbReference>
<dbReference type="InterPro" id="IPR052136">
    <property type="entry name" value="Adipolin/Erythroferrone-rel"/>
</dbReference>
<feature type="compositionally biased region" description="Pro residues" evidence="4">
    <location>
        <begin position="149"/>
        <end position="164"/>
    </location>
</feature>
<dbReference type="AlphaFoldDB" id="A0A423U0H4"/>
<proteinExistence type="predicted"/>
<evidence type="ECO:0000313" key="5">
    <source>
        <dbReference type="EMBL" id="ROT82219.1"/>
    </source>
</evidence>
<dbReference type="InterPro" id="IPR008983">
    <property type="entry name" value="Tumour_necrosis_fac-like_dom"/>
</dbReference>
<feature type="compositionally biased region" description="Basic and acidic residues" evidence="4">
    <location>
        <begin position="77"/>
        <end position="87"/>
    </location>
</feature>
<feature type="compositionally biased region" description="Basic residues" evidence="4">
    <location>
        <begin position="130"/>
        <end position="143"/>
    </location>
</feature>
<dbReference type="GO" id="GO:0005615">
    <property type="term" value="C:extracellular space"/>
    <property type="evidence" value="ECO:0007669"/>
    <property type="project" value="TreeGrafter"/>
</dbReference>
<evidence type="ECO:0000256" key="3">
    <source>
        <dbReference type="ARBA" id="ARBA00022729"/>
    </source>
</evidence>
<evidence type="ECO:0000313" key="6">
    <source>
        <dbReference type="Proteomes" id="UP000283509"/>
    </source>
</evidence>
<dbReference type="OrthoDB" id="6360045at2759"/>
<protein>
    <recommendedName>
        <fullName evidence="7">C1q domain-containing protein</fullName>
    </recommendedName>
</protein>
<keyword evidence="3" id="KW-0732">Signal</keyword>
<reference evidence="5 6" key="2">
    <citation type="submission" date="2019-01" db="EMBL/GenBank/DDBJ databases">
        <title>The decoding of complex shrimp genome reveals the adaptation for benthos swimmer, frequently molting mechanism and breeding impact on genome.</title>
        <authorList>
            <person name="Sun Y."/>
            <person name="Gao Y."/>
            <person name="Yu Y."/>
        </authorList>
    </citation>
    <scope>NUCLEOTIDE SEQUENCE [LARGE SCALE GENOMIC DNA]</scope>
    <source>
        <tissue evidence="5">Muscle</tissue>
    </source>
</reference>
<dbReference type="GO" id="GO:0005179">
    <property type="term" value="F:hormone activity"/>
    <property type="evidence" value="ECO:0007669"/>
    <property type="project" value="TreeGrafter"/>
</dbReference>
<sequence length="360" mass="39463">MRIRGLSHVTSPRPVKVCVIHYRGASVECRPLLREPPQPPRPRPSALRRRLASQPGLAVGRPGAAAPGARLTCAEGEGPRLADEPPPPRRIFSFCNQSPQTVPRPLPQPPHVHDPKETFRQFLHHSERQRARRRQMKKNKRKNQIPMPRVGPPGPPGPRGPPGPAGEAGGALTTGEMEAYITDFLREFFQQHNDTVHVPESLERAEKTRRSRVTVAFTAHLPHPATLRPSVLSVVDTFTVTFAPGAFERRVVVEHGGFTVTKSGIYQVAASLVLHPRGPSHSALKPLKDIRVYVCVTVCDRDSRRLEWVGNVGEGSVTAVLSGHIMLRRGNTLLVAVDNLSRRPLQVGTGSTFSAALIGT</sequence>
<evidence type="ECO:0000256" key="2">
    <source>
        <dbReference type="ARBA" id="ARBA00022525"/>
    </source>
</evidence>
<comment type="subcellular location">
    <subcellularLocation>
        <location evidence="1">Secreted</location>
    </subcellularLocation>
</comment>
<dbReference type="STRING" id="6689.A0A423U0H4"/>
<keyword evidence="2" id="KW-0964">Secreted</keyword>
<feature type="compositionally biased region" description="Basic and acidic residues" evidence="4">
    <location>
        <begin position="111"/>
        <end position="129"/>
    </location>
</feature>
<gene>
    <name evidence="5" type="ORF">C7M84_024614</name>
</gene>
<evidence type="ECO:0008006" key="7">
    <source>
        <dbReference type="Google" id="ProtNLM"/>
    </source>
</evidence>
<comment type="caution">
    <text evidence="5">The sequence shown here is derived from an EMBL/GenBank/DDBJ whole genome shotgun (WGS) entry which is preliminary data.</text>
</comment>
<evidence type="ECO:0000256" key="1">
    <source>
        <dbReference type="ARBA" id="ARBA00004613"/>
    </source>
</evidence>
<dbReference type="Proteomes" id="UP000283509">
    <property type="component" value="Unassembled WGS sequence"/>
</dbReference>
<name>A0A423U0H4_PENVA</name>